<dbReference type="InterPro" id="IPR000120">
    <property type="entry name" value="Amidase"/>
</dbReference>
<dbReference type="Gene3D" id="3.10.490.10">
    <property type="entry name" value="Gamma-glutamyl cyclotransferase-like"/>
    <property type="match status" value="1"/>
</dbReference>
<dbReference type="InterPro" id="IPR014085">
    <property type="entry name" value="Allophanate_hydrolase"/>
</dbReference>
<keyword evidence="3" id="KW-0378">Hydrolase</keyword>
<dbReference type="NCBIfam" id="TIGR02713">
    <property type="entry name" value="allophanate_hyd"/>
    <property type="match status" value="1"/>
</dbReference>
<dbReference type="InterPro" id="IPR023631">
    <property type="entry name" value="Amidase_dom"/>
</dbReference>
<organism evidence="3 4">
    <name type="scientific">Pseudorhodoferax soli</name>
    <dbReference type="NCBI Taxonomy" id="545864"/>
    <lineage>
        <taxon>Bacteria</taxon>
        <taxon>Pseudomonadati</taxon>
        <taxon>Pseudomonadota</taxon>
        <taxon>Betaproteobacteria</taxon>
        <taxon>Burkholderiales</taxon>
        <taxon>Comamonadaceae</taxon>
    </lineage>
</organism>
<dbReference type="Pfam" id="PF21986">
    <property type="entry name" value="AH_C"/>
    <property type="match status" value="1"/>
</dbReference>
<dbReference type="InterPro" id="IPR036928">
    <property type="entry name" value="AS_sf"/>
</dbReference>
<dbReference type="PANTHER" id="PTHR11895">
    <property type="entry name" value="TRANSAMIDASE"/>
    <property type="match status" value="1"/>
</dbReference>
<feature type="domain" description="Allophanate hydrolase C-terminal" evidence="2">
    <location>
        <begin position="444"/>
        <end position="568"/>
    </location>
</feature>
<dbReference type="Pfam" id="PF01425">
    <property type="entry name" value="Amidase"/>
    <property type="match status" value="1"/>
</dbReference>
<dbReference type="AlphaFoldDB" id="A0A368XUN7"/>
<sequence>MVQHETSSPSPATGAAEPLAQPGNAWIARASSPVQTATSGPLAGLSFAAKDNIDAAGFATTAACPAFAYQPAQNASVVQRLLDAGAALHGKTNLDQFACGLNGTRSPYGPVPNAIDPAYVSGGSSSGSAYVVATGQVDFALGTDTAGSGRVPAGLNNIVGIKPSKGLISTHGVVPAAQSVDCVSIFARTVDVAARVLAVAQGYDAQDPYARRLPMATTPLPAAFRFGVPAPLEFHGDALAADAFAQAIERLRAQGGTPVEIDYAPLAGAAALLYESALVAERYAAVRPFVDAHADQIVEPVRGILLAGKGYSAADLVDAQTQLRAFGQQAAALWDGIDVLLVPTAPTHYTVAQMLADPVVLNRNLGAYTNFVNLLDYAAISVPSSLRPDGLPFGITLIGPCGSDWQLADLGQRYHHATGLALGATGAPLPPPAPIAALRPAATVDVVVVGAHLSGLPLNGQLTERGAVLLRAGETVPDYRLFALPGTVPPKPGLLRVAPGQGARIAVEVWRMPATAYGSFVALIPPPLGIGTLQLADGSALQGFVCEPLALEGAQDITHFGGWRAFLQARATAT</sequence>
<feature type="domain" description="Amidase" evidence="1">
    <location>
        <begin position="36"/>
        <end position="407"/>
    </location>
</feature>
<dbReference type="GO" id="GO:0016787">
    <property type="term" value="F:hydrolase activity"/>
    <property type="evidence" value="ECO:0007669"/>
    <property type="project" value="UniProtKB-KW"/>
</dbReference>
<reference evidence="3 4" key="1">
    <citation type="submission" date="2018-07" db="EMBL/GenBank/DDBJ databases">
        <title>Genomic Encyclopedia of Type Strains, Phase IV (KMG-IV): sequencing the most valuable type-strain genomes for metagenomic binning, comparative biology and taxonomic classification.</title>
        <authorList>
            <person name="Goeker M."/>
        </authorList>
    </citation>
    <scope>NUCLEOTIDE SEQUENCE [LARGE SCALE GENOMIC DNA]</scope>
    <source>
        <strain evidence="3 4">DSM 21634</strain>
    </source>
</reference>
<accession>A0A368XUN7</accession>
<keyword evidence="4" id="KW-1185">Reference proteome</keyword>
<dbReference type="PANTHER" id="PTHR11895:SF169">
    <property type="entry name" value="GLUTAMYL-TRNA(GLN) AMIDOTRANSFERASE"/>
    <property type="match status" value="1"/>
</dbReference>
<comment type="caution">
    <text evidence="3">The sequence shown here is derived from an EMBL/GenBank/DDBJ whole genome shotgun (WGS) entry which is preliminary data.</text>
</comment>
<protein>
    <submittedName>
        <fullName evidence="3">Allophanate hydrolase</fullName>
    </submittedName>
</protein>
<dbReference type="Gene3D" id="1.20.58.1700">
    <property type="match status" value="1"/>
</dbReference>
<name>A0A368XUN7_9BURK</name>
<dbReference type="EMBL" id="QPJK01000004">
    <property type="protein sequence ID" value="RCW71585.1"/>
    <property type="molecule type" value="Genomic_DNA"/>
</dbReference>
<dbReference type="Proteomes" id="UP000252884">
    <property type="component" value="Unassembled WGS sequence"/>
</dbReference>
<dbReference type="Gene3D" id="3.90.1300.10">
    <property type="entry name" value="Amidase signature (AS) domain"/>
    <property type="match status" value="1"/>
</dbReference>
<gene>
    <name evidence="3" type="ORF">DES41_104405</name>
</gene>
<evidence type="ECO:0000259" key="2">
    <source>
        <dbReference type="Pfam" id="PF21986"/>
    </source>
</evidence>
<dbReference type="SUPFAM" id="SSF75304">
    <property type="entry name" value="Amidase signature (AS) enzymes"/>
    <property type="match status" value="1"/>
</dbReference>
<evidence type="ECO:0000313" key="3">
    <source>
        <dbReference type="EMBL" id="RCW71585.1"/>
    </source>
</evidence>
<evidence type="ECO:0000313" key="4">
    <source>
        <dbReference type="Proteomes" id="UP000252884"/>
    </source>
</evidence>
<proteinExistence type="predicted"/>
<dbReference type="InterPro" id="IPR053844">
    <property type="entry name" value="AH_C"/>
</dbReference>
<evidence type="ECO:0000259" key="1">
    <source>
        <dbReference type="Pfam" id="PF01425"/>
    </source>
</evidence>
<dbReference type="NCBIfam" id="NF006043">
    <property type="entry name" value="PRK08186.1"/>
    <property type="match status" value="1"/>
</dbReference>